<organism evidence="3 4">
    <name type="scientific">Penicillium brasilianum</name>
    <dbReference type="NCBI Taxonomy" id="104259"/>
    <lineage>
        <taxon>Eukaryota</taxon>
        <taxon>Fungi</taxon>
        <taxon>Dikarya</taxon>
        <taxon>Ascomycota</taxon>
        <taxon>Pezizomycotina</taxon>
        <taxon>Eurotiomycetes</taxon>
        <taxon>Eurotiomycetidae</taxon>
        <taxon>Eurotiales</taxon>
        <taxon>Aspergillaceae</taxon>
        <taxon>Penicillium</taxon>
    </lineage>
</organism>
<dbReference type="Gene3D" id="3.20.20.520">
    <property type="entry name" value="Glycosyl hydrolase family 115"/>
    <property type="match status" value="1"/>
</dbReference>
<dbReference type="InterPro" id="IPR031924">
    <property type="entry name" value="GH115"/>
</dbReference>
<evidence type="ECO:0000313" key="4">
    <source>
        <dbReference type="Proteomes" id="UP000042958"/>
    </source>
</evidence>
<dbReference type="PANTHER" id="PTHR37842">
    <property type="match status" value="1"/>
</dbReference>
<accession>A0A0F7TDL3</accession>
<keyword evidence="1" id="KW-0378">Hydrolase</keyword>
<dbReference type="Gene3D" id="3.30.379.10">
    <property type="entry name" value="Chitobiase/beta-hexosaminidase domain 2-like"/>
    <property type="match status" value="1"/>
</dbReference>
<evidence type="ECO:0000313" key="3">
    <source>
        <dbReference type="EMBL" id="CEJ54869.1"/>
    </source>
</evidence>
<dbReference type="Gene3D" id="2.60.120.1620">
    <property type="match status" value="1"/>
</dbReference>
<name>A0A0F7TDL3_PENBI</name>
<dbReference type="GO" id="GO:0016787">
    <property type="term" value="F:hydrolase activity"/>
    <property type="evidence" value="ECO:0007669"/>
    <property type="project" value="UniProtKB-KW"/>
</dbReference>
<dbReference type="OrthoDB" id="4849794at2759"/>
<dbReference type="InterPro" id="IPR041437">
    <property type="entry name" value="GH115_C"/>
</dbReference>
<dbReference type="Gene3D" id="1.20.58.2150">
    <property type="match status" value="1"/>
</dbReference>
<dbReference type="InterPro" id="IPR042301">
    <property type="entry name" value="GH115_sf"/>
</dbReference>
<proteinExistence type="predicted"/>
<dbReference type="STRING" id="104259.A0A0F7TDL3"/>
<dbReference type="Pfam" id="PF17829">
    <property type="entry name" value="GH115_C"/>
    <property type="match status" value="1"/>
</dbReference>
<keyword evidence="4" id="KW-1185">Reference proteome</keyword>
<feature type="domain" description="Gylcosyl hydrolase 115 C-terminal" evidence="2">
    <location>
        <begin position="790"/>
        <end position="957"/>
    </location>
</feature>
<reference evidence="4" key="1">
    <citation type="journal article" date="2015" name="Genome Announc.">
        <title>Draft genome sequence of the fungus Penicillium brasilianum MG11.</title>
        <authorList>
            <person name="Horn F."/>
            <person name="Linde J."/>
            <person name="Mattern D.J."/>
            <person name="Walther G."/>
            <person name="Guthke R."/>
            <person name="Brakhage A.A."/>
            <person name="Valiante V."/>
        </authorList>
    </citation>
    <scope>NUCLEOTIDE SEQUENCE [LARGE SCALE GENOMIC DNA]</scope>
    <source>
        <strain evidence="4">MG11</strain>
    </source>
</reference>
<sequence length="963" mass="109728">MIMSEDSIVVFADSPGHLNLVGAKIIADPADFAGIHHAARALAEDFGRVKRGKASSFELVHEGRLDAPTAIIIGCIESCWMIRELQKAGKIETASIRGKWESFITCVVNDPLPGCARALVIAGSDKRGAMFGTYTLSSQIGVSPWYWWADVPAQFHPEIYARPVQTTQGEPSIQFRGIFINDEAPALTGWVLEKFGKYNSDFYRKVYELLLRLKANFMWPAMWPGYPNPGAVFFLDDPENQRLADEYGICVSTSHHEPMQRASTEWFQNHADGTWNWLTHRDEIVDFFREGVQRAKGLESFFTLGMRGEYDKQMITDDPGAVMRDVLREQRALFEEVHGRKDAVPQVLALYKEVQDLYEAGEFTVPEDVTLLFADDNFGSLRRLPSGEERRRSGGAGIYYHFEYVGAPRSYKWINSNSLGKIYHQLSQAYQRQARKIWVFNVGDIKPIEVPLTFAMEMAWNIDSVHINTIPQFLGRIATKYFGSGLDRRIVRIWHEYDRLVRMRKHEHIDPESFSLLHYNEADNIIARWQKLEYQAESVYKKVPEEQRPAFWELVVHPVKASSIFSRLRVVQARNQLYARQRRNTANKLLRQALDLFDADFNLSQEFHSLLDGKWHYMLCQPHMGYGDTWHAPSRDAIFGLAYVQRHQDSNRIVGEMGVAVEGHEGVRAGRINEESERTHPSRRDLVPGLTLGPMNRYGPIKRWFDIFTRGTQVIHWSVSVPHSWIQLSETKGTLLPDGEDVRVWITVEWERVPVDFDEEVLISVASKQGGFEHVHLPLNCHRAPESLRGFVESDGCVSIPASGVGINAPYQHHPELGRSTEGAVSIEGLGFEDDASVPFLEYPVYVFSKSSRIMTLFFNMTLDIDPDHPMSYDFVIDNDPGQSHLLLPKSEKKSDKIPAEGWLDAVMDCVWKRDHDIPGLDPGAHIIRIRLNHPNLLLEKIVLDLGGVKKCYLGPPPSLFVT</sequence>
<dbReference type="AlphaFoldDB" id="A0A0F7TDL3"/>
<protein>
    <recommendedName>
        <fullName evidence="2">Gylcosyl hydrolase 115 C-terminal domain-containing protein</fullName>
    </recommendedName>
</protein>
<dbReference type="PANTHER" id="PTHR37842:SF2">
    <property type="entry name" value="GYLCOSYL HYDROLASE 115 C-TERMINAL DOMAIN-CONTAINING PROTEIN"/>
    <property type="match status" value="1"/>
</dbReference>
<dbReference type="Pfam" id="PF15979">
    <property type="entry name" value="Glyco_hydro_115"/>
    <property type="match status" value="1"/>
</dbReference>
<dbReference type="InterPro" id="IPR029018">
    <property type="entry name" value="Hex-like_dom2"/>
</dbReference>
<gene>
    <name evidence="3" type="ORF">PMG11_01158</name>
</gene>
<dbReference type="Proteomes" id="UP000042958">
    <property type="component" value="Unassembled WGS sequence"/>
</dbReference>
<dbReference type="EMBL" id="CDHK01000001">
    <property type="protein sequence ID" value="CEJ54869.1"/>
    <property type="molecule type" value="Genomic_DNA"/>
</dbReference>
<evidence type="ECO:0000259" key="2">
    <source>
        <dbReference type="Pfam" id="PF17829"/>
    </source>
</evidence>
<evidence type="ECO:0000256" key="1">
    <source>
        <dbReference type="ARBA" id="ARBA00022801"/>
    </source>
</evidence>